<reference evidence="1" key="1">
    <citation type="submission" date="2023-10" db="EMBL/GenBank/DDBJ databases">
        <authorList>
            <person name="Domelevo Entfellner J.-B."/>
        </authorList>
    </citation>
    <scope>NUCLEOTIDE SEQUENCE</scope>
</reference>
<feature type="non-terminal residue" evidence="1">
    <location>
        <position position="1"/>
    </location>
</feature>
<protein>
    <submittedName>
        <fullName evidence="1">Uncharacterized protein</fullName>
    </submittedName>
</protein>
<evidence type="ECO:0000313" key="2">
    <source>
        <dbReference type="Proteomes" id="UP001189624"/>
    </source>
</evidence>
<dbReference type="EMBL" id="OY731402">
    <property type="protein sequence ID" value="CAJ1958225.1"/>
    <property type="molecule type" value="Genomic_DNA"/>
</dbReference>
<dbReference type="AlphaFoldDB" id="A0AA86SNT3"/>
<dbReference type="Proteomes" id="UP001189624">
    <property type="component" value="Chromosome 5"/>
</dbReference>
<organism evidence="1 2">
    <name type="scientific">Sphenostylis stenocarpa</name>
    <dbReference type="NCBI Taxonomy" id="92480"/>
    <lineage>
        <taxon>Eukaryota</taxon>
        <taxon>Viridiplantae</taxon>
        <taxon>Streptophyta</taxon>
        <taxon>Embryophyta</taxon>
        <taxon>Tracheophyta</taxon>
        <taxon>Spermatophyta</taxon>
        <taxon>Magnoliopsida</taxon>
        <taxon>eudicotyledons</taxon>
        <taxon>Gunneridae</taxon>
        <taxon>Pentapetalae</taxon>
        <taxon>rosids</taxon>
        <taxon>fabids</taxon>
        <taxon>Fabales</taxon>
        <taxon>Fabaceae</taxon>
        <taxon>Papilionoideae</taxon>
        <taxon>50 kb inversion clade</taxon>
        <taxon>NPAAA clade</taxon>
        <taxon>indigoferoid/millettioid clade</taxon>
        <taxon>Phaseoleae</taxon>
        <taxon>Sphenostylis</taxon>
    </lineage>
</organism>
<proteinExistence type="predicted"/>
<gene>
    <name evidence="1" type="ORF">AYBTSS11_LOCUS17621</name>
</gene>
<name>A0AA86SNT3_9FABA</name>
<sequence length="81" mass="9339">IQNVPRHHDDHAVSSLFICKGKHHEHYIVFKTSGFFSSGAKIKAKRIISWSHSMPHQLTLLYYFHGSLVLYHSPPKISIDD</sequence>
<dbReference type="Gramene" id="rna-AYBTSS11_LOCUS17621">
    <property type="protein sequence ID" value="CAJ1958225.1"/>
    <property type="gene ID" value="gene-AYBTSS11_LOCUS17621"/>
</dbReference>
<keyword evidence="2" id="KW-1185">Reference proteome</keyword>
<evidence type="ECO:0000313" key="1">
    <source>
        <dbReference type="EMBL" id="CAJ1958225.1"/>
    </source>
</evidence>
<accession>A0AA86SNT3</accession>